<comment type="caution">
    <text evidence="2">The sequence shown here is derived from an EMBL/GenBank/DDBJ whole genome shotgun (WGS) entry which is preliminary data.</text>
</comment>
<proteinExistence type="predicted"/>
<dbReference type="Proteomes" id="UP001610728">
    <property type="component" value="Unassembled WGS sequence"/>
</dbReference>
<dbReference type="RefSeq" id="XP_070858639.1">
    <property type="nucleotide sequence ID" value="XM_071000950.1"/>
</dbReference>
<name>A0ABR4MGQ8_9PEZI</name>
<evidence type="ECO:0000313" key="2">
    <source>
        <dbReference type="EMBL" id="KAL2887459.1"/>
    </source>
</evidence>
<evidence type="ECO:0000256" key="1">
    <source>
        <dbReference type="SAM" id="SignalP"/>
    </source>
</evidence>
<feature type="signal peptide" evidence="1">
    <location>
        <begin position="1"/>
        <end position="18"/>
    </location>
</feature>
<feature type="chain" id="PRO_5045910258" description="Extracellular membrane protein CFEM domain-containing protein" evidence="1">
    <location>
        <begin position="19"/>
        <end position="75"/>
    </location>
</feature>
<reference evidence="2 3" key="1">
    <citation type="submission" date="2020-05" db="EMBL/GenBank/DDBJ databases">
        <title>Ceratocystis lukuohia genome.</title>
        <authorList>
            <person name="Harrington T.C."/>
            <person name="Kim K."/>
            <person name="Mayers C.G."/>
        </authorList>
    </citation>
    <scope>NUCLEOTIDE SEQUENCE [LARGE SCALE GENOMIC DNA]</scope>
    <source>
        <strain evidence="2 3">C4212</strain>
    </source>
</reference>
<organism evidence="2 3">
    <name type="scientific">Ceratocystis lukuohia</name>
    <dbReference type="NCBI Taxonomy" id="2019550"/>
    <lineage>
        <taxon>Eukaryota</taxon>
        <taxon>Fungi</taxon>
        <taxon>Dikarya</taxon>
        <taxon>Ascomycota</taxon>
        <taxon>Pezizomycotina</taxon>
        <taxon>Sordariomycetes</taxon>
        <taxon>Hypocreomycetidae</taxon>
        <taxon>Microascales</taxon>
        <taxon>Ceratocystidaceae</taxon>
        <taxon>Ceratocystis</taxon>
    </lineage>
</organism>
<sequence length="75" mass="7814">MQSWTITFLLALAGTAIALPASGVANTDGSIVARELTNCCRAFGGCYCTDTDDNTEVFADMALCASAPDCVDQED</sequence>
<keyword evidence="1" id="KW-0732">Signal</keyword>
<evidence type="ECO:0000313" key="3">
    <source>
        <dbReference type="Proteomes" id="UP001610728"/>
    </source>
</evidence>
<dbReference type="GeneID" id="98119192"/>
<keyword evidence="3" id="KW-1185">Reference proteome</keyword>
<dbReference type="EMBL" id="JABSNW010000005">
    <property type="protein sequence ID" value="KAL2887459.1"/>
    <property type="molecule type" value="Genomic_DNA"/>
</dbReference>
<gene>
    <name evidence="2" type="ORF">HOO65_050580</name>
</gene>
<accession>A0ABR4MGQ8</accession>
<protein>
    <recommendedName>
        <fullName evidence="4">Extracellular membrane protein CFEM domain-containing protein</fullName>
    </recommendedName>
</protein>
<evidence type="ECO:0008006" key="4">
    <source>
        <dbReference type="Google" id="ProtNLM"/>
    </source>
</evidence>